<dbReference type="InterPro" id="IPR052021">
    <property type="entry name" value="Type-I_RS_S_subunit"/>
</dbReference>
<dbReference type="SUPFAM" id="SSF116734">
    <property type="entry name" value="DNA methylase specificity domain"/>
    <property type="match status" value="2"/>
</dbReference>
<proteinExistence type="inferred from homology"/>
<evidence type="ECO:0000256" key="1">
    <source>
        <dbReference type="ARBA" id="ARBA00010923"/>
    </source>
</evidence>
<evidence type="ECO:0000313" key="6">
    <source>
        <dbReference type="Proteomes" id="UP000707477"/>
    </source>
</evidence>
<dbReference type="RefSeq" id="WP_168848679.1">
    <property type="nucleotide sequence ID" value="NZ_JAAVSD010000001.1"/>
</dbReference>
<sequence length="408" mass="46980">MMDNDKKMVPRIRFRGFEGDWEQRKAKNIFTAISKKGNPELPVLSVTQDEGVVPRNQLEKNINQKQSALSSYKVVTPGDFIISLRSFQGGFEETYLTGIVSPAYTVFSVLDKSNQYGEYWKSVFKRGFFIESLKKVTFGIRDGKAISFKAFSSLPLQYPSDVEEQKKIGGIFKNLDALIAVSEKKDQQLDCLKRLFMKNIFSQEWRFEGFTDPWEQRKLGEYYYFKNGINKGKKYFGKGIPIINYTDVFHNRSLCSKDIFGKVQVTESEQQRFSIEVGDVLFTRTSETITEIGYSSVVLDCSNDTIFSGFLIRGRALTQDPLDNLFKKYVFFSSNFRKEMKRKSSMTTRALTSGAALSEMYISFPKGLSEQRQIGLIVTRLDNLIVANEKKLDQLKQLKKYLMQNMFV</sequence>
<dbReference type="EMBL" id="JAAVSD010000001">
    <property type="protein sequence ID" value="NLR28722.1"/>
    <property type="molecule type" value="Genomic_DNA"/>
</dbReference>
<keyword evidence="6" id="KW-1185">Reference proteome</keyword>
<reference evidence="5 6" key="1">
    <citation type="submission" date="2020-03" db="EMBL/GenBank/DDBJ databases">
        <authorList>
            <person name="Zhang Z."/>
            <person name="Guo Z."/>
            <person name="Hou Q."/>
            <person name="Shen X."/>
        </authorList>
    </citation>
    <scope>NUCLEOTIDE SEQUENCE [LARGE SCALE GENOMIC DNA]</scope>
    <source>
        <strain evidence="5 6">HBUAS51329</strain>
    </source>
</reference>
<dbReference type="Pfam" id="PF01420">
    <property type="entry name" value="Methylase_S"/>
    <property type="match status" value="2"/>
</dbReference>
<dbReference type="InterPro" id="IPR000055">
    <property type="entry name" value="Restrct_endonuc_typeI_TRD"/>
</dbReference>
<keyword evidence="2" id="KW-0680">Restriction system</keyword>
<name>A0ABX1L123_9LACO</name>
<evidence type="ECO:0000313" key="5">
    <source>
        <dbReference type="EMBL" id="NLR28722.1"/>
    </source>
</evidence>
<dbReference type="PANTHER" id="PTHR30408">
    <property type="entry name" value="TYPE-1 RESTRICTION ENZYME ECOKI SPECIFICITY PROTEIN"/>
    <property type="match status" value="1"/>
</dbReference>
<dbReference type="Gene3D" id="3.90.220.20">
    <property type="entry name" value="DNA methylase specificity domains"/>
    <property type="match status" value="2"/>
</dbReference>
<dbReference type="PANTHER" id="PTHR30408:SF12">
    <property type="entry name" value="TYPE I RESTRICTION ENZYME MJAVIII SPECIFICITY SUBUNIT"/>
    <property type="match status" value="1"/>
</dbReference>
<dbReference type="CDD" id="cd17517">
    <property type="entry name" value="RMtype1_S_EcoKI_StySPI-TRD2-CR2_like"/>
    <property type="match status" value="1"/>
</dbReference>
<feature type="domain" description="Type I restriction modification DNA specificity" evidence="4">
    <location>
        <begin position="20"/>
        <end position="189"/>
    </location>
</feature>
<evidence type="ECO:0000256" key="2">
    <source>
        <dbReference type="ARBA" id="ARBA00022747"/>
    </source>
</evidence>
<comment type="caution">
    <text evidence="5">The sequence shown here is derived from an EMBL/GenBank/DDBJ whole genome shotgun (WGS) entry which is preliminary data.</text>
</comment>
<dbReference type="Proteomes" id="UP000707477">
    <property type="component" value="Unassembled WGS sequence"/>
</dbReference>
<gene>
    <name evidence="5" type="ORF">HEQ44_00795</name>
</gene>
<accession>A0ABX1L123</accession>
<evidence type="ECO:0000259" key="4">
    <source>
        <dbReference type="Pfam" id="PF01420"/>
    </source>
</evidence>
<keyword evidence="3" id="KW-0238">DNA-binding</keyword>
<evidence type="ECO:0000256" key="3">
    <source>
        <dbReference type="ARBA" id="ARBA00023125"/>
    </source>
</evidence>
<organism evidence="5 6">
    <name type="scientific">Levilactobacillus tujiorum</name>
    <dbReference type="NCBI Taxonomy" id="2912243"/>
    <lineage>
        <taxon>Bacteria</taxon>
        <taxon>Bacillati</taxon>
        <taxon>Bacillota</taxon>
        <taxon>Bacilli</taxon>
        <taxon>Lactobacillales</taxon>
        <taxon>Lactobacillaceae</taxon>
        <taxon>Levilactobacillus</taxon>
    </lineage>
</organism>
<comment type="similarity">
    <text evidence="1">Belongs to the type-I restriction system S methylase family.</text>
</comment>
<protein>
    <recommendedName>
        <fullName evidence="4">Type I restriction modification DNA specificity domain-containing protein</fullName>
    </recommendedName>
</protein>
<dbReference type="InterPro" id="IPR044946">
    <property type="entry name" value="Restrct_endonuc_typeI_TRD_sf"/>
</dbReference>
<feature type="domain" description="Type I restriction modification DNA specificity" evidence="4">
    <location>
        <begin position="213"/>
        <end position="397"/>
    </location>
</feature>